<feature type="signal peptide" evidence="3">
    <location>
        <begin position="1"/>
        <end position="23"/>
    </location>
</feature>
<dbReference type="Proteomes" id="UP000006039">
    <property type="component" value="Unassembled WGS sequence"/>
</dbReference>
<reference evidence="8" key="1">
    <citation type="submission" date="2010-07" db="EMBL/GenBank/DDBJ databases">
        <title>The genome sequence of Gaeumannomyces graminis var. tritici strain R3-111a-1.</title>
        <authorList>
            <consortium name="The Broad Institute Genome Sequencing Platform"/>
            <person name="Ma L.-J."/>
            <person name="Dead R."/>
            <person name="Young S."/>
            <person name="Zeng Q."/>
            <person name="Koehrsen M."/>
            <person name="Alvarado L."/>
            <person name="Berlin A."/>
            <person name="Chapman S.B."/>
            <person name="Chen Z."/>
            <person name="Freedman E."/>
            <person name="Gellesch M."/>
            <person name="Goldberg J."/>
            <person name="Griggs A."/>
            <person name="Gujja S."/>
            <person name="Heilman E.R."/>
            <person name="Heiman D."/>
            <person name="Hepburn T."/>
            <person name="Howarth C."/>
            <person name="Jen D."/>
            <person name="Larson L."/>
            <person name="Mehta T."/>
            <person name="Neiman D."/>
            <person name="Pearson M."/>
            <person name="Roberts A."/>
            <person name="Saif S."/>
            <person name="Shea T."/>
            <person name="Shenoy N."/>
            <person name="Sisk P."/>
            <person name="Stolte C."/>
            <person name="Sykes S."/>
            <person name="Walk T."/>
            <person name="White J."/>
            <person name="Yandava C."/>
            <person name="Haas B."/>
            <person name="Nusbaum C."/>
            <person name="Birren B."/>
        </authorList>
    </citation>
    <scope>NUCLEOTIDE SEQUENCE [LARGE SCALE GENOMIC DNA]</scope>
    <source>
        <strain evidence="8">R3-111a-1</strain>
    </source>
</reference>
<dbReference type="PROSITE" id="PS00497">
    <property type="entry name" value="TYROSINASE_1"/>
    <property type="match status" value="1"/>
</dbReference>
<dbReference type="HOGENOM" id="CLU_035914_0_1_1"/>
<dbReference type="InterPro" id="IPR050316">
    <property type="entry name" value="Tyrosinase/Hemocyanin"/>
</dbReference>
<dbReference type="PRINTS" id="PR00092">
    <property type="entry name" value="TYROSINASE"/>
</dbReference>
<evidence type="ECO:0000313" key="7">
    <source>
        <dbReference type="EnsemblFungi" id="EJT78244"/>
    </source>
</evidence>
<keyword evidence="8" id="KW-1185">Reference proteome</keyword>
<dbReference type="InterPro" id="IPR002227">
    <property type="entry name" value="Tyrosinase_Cu-bd"/>
</dbReference>
<keyword evidence="2" id="KW-0560">Oxidoreductase</keyword>
<reference evidence="6" key="2">
    <citation type="submission" date="2010-07" db="EMBL/GenBank/DDBJ databases">
        <authorList>
            <consortium name="The Broad Institute Genome Sequencing Platform"/>
            <consortium name="Broad Institute Genome Sequencing Center for Infectious Disease"/>
            <person name="Ma L.-J."/>
            <person name="Dead R."/>
            <person name="Young S."/>
            <person name="Zeng Q."/>
            <person name="Koehrsen M."/>
            <person name="Alvarado L."/>
            <person name="Berlin A."/>
            <person name="Chapman S.B."/>
            <person name="Chen Z."/>
            <person name="Freedman E."/>
            <person name="Gellesch M."/>
            <person name="Goldberg J."/>
            <person name="Griggs A."/>
            <person name="Gujja S."/>
            <person name="Heilman E.R."/>
            <person name="Heiman D."/>
            <person name="Hepburn T."/>
            <person name="Howarth C."/>
            <person name="Jen D."/>
            <person name="Larson L."/>
            <person name="Mehta T."/>
            <person name="Neiman D."/>
            <person name="Pearson M."/>
            <person name="Roberts A."/>
            <person name="Saif S."/>
            <person name="Shea T."/>
            <person name="Shenoy N."/>
            <person name="Sisk P."/>
            <person name="Stolte C."/>
            <person name="Sykes S."/>
            <person name="Walk T."/>
            <person name="White J."/>
            <person name="Yandava C."/>
            <person name="Haas B."/>
            <person name="Nusbaum C."/>
            <person name="Birren B."/>
        </authorList>
    </citation>
    <scope>NUCLEOTIDE SEQUENCE</scope>
    <source>
        <strain evidence="6">R3-111a-1</strain>
    </source>
</reference>
<dbReference type="GeneID" id="20343804"/>
<sequence>MHAANTIVGAVLVLGGSVLRASAAAPSAVDLIKELNSQAIANLEQASSGVAEKRACGIHNTAIRRDWETLSKCERKDYIRAVKCLMTNPAKSSPSFAPGARTRFDDFVALHINQTLTIHGTGNFLTWHRYVTWTYEQALRNECGYKGYQPYWNWFAHTDDPTKSPVFDGSPTSIGGDGDFLAHNGTGAGGGNIWVPPGKGGGCLKSGPFSDMKINLGPVRPSQDGMKPSPAGSLGHNPRCITRDLNAVALQRWMTYENLLNITVGAASHSVGAFQDELQGRFGDGFLGMHASGHMAIGGEATDLFSSINDPSFYLHHAMVDRVYWLWQALHPDKAADIDGTTTISNNPPGPKTVKSDIVNMGVLADSRPISDLLNTLGDSPFCYIYM</sequence>
<name>J3NPY8_GAET3</name>
<dbReference type="EnsemblFungi" id="EJT78244">
    <property type="protein sequence ID" value="EJT78244"/>
    <property type="gene ID" value="GGTG_03346"/>
</dbReference>
<keyword evidence="1" id="KW-0479">Metal-binding</keyword>
<dbReference type="eggNOG" id="ENOG502QRET">
    <property type="taxonomic scope" value="Eukaryota"/>
</dbReference>
<dbReference type="RefSeq" id="XP_009219389.1">
    <property type="nucleotide sequence ID" value="XM_009221125.1"/>
</dbReference>
<protein>
    <recommendedName>
        <fullName evidence="4 5">Tyrosinase copper-binding domain-containing protein</fullName>
    </recommendedName>
</protein>
<feature type="domain" description="Tyrosinase copper-binding" evidence="4">
    <location>
        <begin position="119"/>
        <end position="136"/>
    </location>
</feature>
<dbReference type="PANTHER" id="PTHR11474">
    <property type="entry name" value="TYROSINASE FAMILY MEMBER"/>
    <property type="match status" value="1"/>
</dbReference>
<evidence type="ECO:0000256" key="2">
    <source>
        <dbReference type="ARBA" id="ARBA00023002"/>
    </source>
</evidence>
<accession>J3NPY8</accession>
<dbReference type="STRING" id="644352.J3NPY8"/>
<dbReference type="Gene3D" id="1.10.1280.10">
    <property type="entry name" value="Di-copper center containing domain from catechol oxidase"/>
    <property type="match status" value="1"/>
</dbReference>
<organism evidence="6">
    <name type="scientific">Gaeumannomyces tritici (strain R3-111a-1)</name>
    <name type="common">Wheat and barley take-all root rot fungus</name>
    <name type="synonym">Gaeumannomyces graminis var. tritici</name>
    <dbReference type="NCBI Taxonomy" id="644352"/>
    <lineage>
        <taxon>Eukaryota</taxon>
        <taxon>Fungi</taxon>
        <taxon>Dikarya</taxon>
        <taxon>Ascomycota</taxon>
        <taxon>Pezizomycotina</taxon>
        <taxon>Sordariomycetes</taxon>
        <taxon>Sordariomycetidae</taxon>
        <taxon>Magnaporthales</taxon>
        <taxon>Magnaporthaceae</taxon>
        <taxon>Gaeumannomyces</taxon>
    </lineage>
</organism>
<dbReference type="Pfam" id="PF00264">
    <property type="entry name" value="Tyrosinase"/>
    <property type="match status" value="1"/>
</dbReference>
<reference evidence="6" key="3">
    <citation type="submission" date="2010-09" db="EMBL/GenBank/DDBJ databases">
        <title>Annotation of Gaeumannomyces graminis var. tritici R3-111a-1.</title>
        <authorList>
            <consortium name="The Broad Institute Genome Sequencing Platform"/>
            <person name="Ma L.-J."/>
            <person name="Dead R."/>
            <person name="Young S.K."/>
            <person name="Zeng Q."/>
            <person name="Gargeya S."/>
            <person name="Fitzgerald M."/>
            <person name="Haas B."/>
            <person name="Abouelleil A."/>
            <person name="Alvarado L."/>
            <person name="Arachchi H.M."/>
            <person name="Berlin A."/>
            <person name="Brown A."/>
            <person name="Chapman S.B."/>
            <person name="Chen Z."/>
            <person name="Dunbar C."/>
            <person name="Freedman E."/>
            <person name="Gearin G."/>
            <person name="Gellesch M."/>
            <person name="Goldberg J."/>
            <person name="Griggs A."/>
            <person name="Gujja S."/>
            <person name="Heiman D."/>
            <person name="Howarth C."/>
            <person name="Larson L."/>
            <person name="Lui A."/>
            <person name="MacDonald P.J.P."/>
            <person name="Mehta T."/>
            <person name="Montmayeur A."/>
            <person name="Murphy C."/>
            <person name="Neiman D."/>
            <person name="Pearson M."/>
            <person name="Priest M."/>
            <person name="Roberts A."/>
            <person name="Saif S."/>
            <person name="Shea T."/>
            <person name="Shenoy N."/>
            <person name="Sisk P."/>
            <person name="Stolte C."/>
            <person name="Sykes S."/>
            <person name="Yandava C."/>
            <person name="Wortman J."/>
            <person name="Nusbaum C."/>
            <person name="Birren B."/>
        </authorList>
    </citation>
    <scope>NUCLEOTIDE SEQUENCE</scope>
    <source>
        <strain evidence="6">R3-111a-1</strain>
    </source>
</reference>
<evidence type="ECO:0000313" key="6">
    <source>
        <dbReference type="EMBL" id="EJT78244.1"/>
    </source>
</evidence>
<dbReference type="EMBL" id="GL385396">
    <property type="protein sequence ID" value="EJT78244.1"/>
    <property type="molecule type" value="Genomic_DNA"/>
</dbReference>
<keyword evidence="3" id="KW-0732">Signal</keyword>
<gene>
    <name evidence="7" type="primary">20343804</name>
    <name evidence="6" type="ORF">GGTG_03346</name>
</gene>
<proteinExistence type="predicted"/>
<feature type="domain" description="Tyrosinase copper-binding" evidence="5">
    <location>
        <begin position="310"/>
        <end position="321"/>
    </location>
</feature>
<dbReference type="AlphaFoldDB" id="J3NPY8"/>
<evidence type="ECO:0000256" key="1">
    <source>
        <dbReference type="ARBA" id="ARBA00022723"/>
    </source>
</evidence>
<dbReference type="PANTHER" id="PTHR11474:SF125">
    <property type="entry name" value="N-ACETYL-6-HYDROXYTRYPTOPHAN OXIDASE IVOB-RELATED"/>
    <property type="match status" value="1"/>
</dbReference>
<dbReference type="PROSITE" id="PS00498">
    <property type="entry name" value="TYROSINASE_2"/>
    <property type="match status" value="1"/>
</dbReference>
<reference evidence="7" key="4">
    <citation type="journal article" date="2015" name="G3 (Bethesda)">
        <title>Genome sequences of three phytopathogenic species of the Magnaporthaceae family of fungi.</title>
        <authorList>
            <person name="Okagaki L.H."/>
            <person name="Nunes C.C."/>
            <person name="Sailsbery J."/>
            <person name="Clay B."/>
            <person name="Brown D."/>
            <person name="John T."/>
            <person name="Oh Y."/>
            <person name="Young N."/>
            <person name="Fitzgerald M."/>
            <person name="Haas B.J."/>
            <person name="Zeng Q."/>
            <person name="Young S."/>
            <person name="Adiconis X."/>
            <person name="Fan L."/>
            <person name="Levin J.Z."/>
            <person name="Mitchell T.K."/>
            <person name="Okubara P.A."/>
            <person name="Farman M.L."/>
            <person name="Kohn L.M."/>
            <person name="Birren B."/>
            <person name="Ma L.-J."/>
            <person name="Dean R.A."/>
        </authorList>
    </citation>
    <scope>NUCLEOTIDE SEQUENCE</scope>
    <source>
        <strain evidence="7">R3-111a-1</strain>
    </source>
</reference>
<dbReference type="InterPro" id="IPR008922">
    <property type="entry name" value="Di-copper_centre_dom_sf"/>
</dbReference>
<dbReference type="VEuPathDB" id="FungiDB:GGTG_03346"/>
<dbReference type="OrthoDB" id="6132182at2759"/>
<dbReference type="SUPFAM" id="SSF48056">
    <property type="entry name" value="Di-copper centre-containing domain"/>
    <property type="match status" value="1"/>
</dbReference>
<evidence type="ECO:0000259" key="4">
    <source>
        <dbReference type="PROSITE" id="PS00497"/>
    </source>
</evidence>
<reference evidence="7" key="5">
    <citation type="submission" date="2018-04" db="UniProtKB">
        <authorList>
            <consortium name="EnsemblFungi"/>
        </authorList>
    </citation>
    <scope>IDENTIFICATION</scope>
    <source>
        <strain evidence="7">R3-111a-1</strain>
    </source>
</reference>
<evidence type="ECO:0000259" key="5">
    <source>
        <dbReference type="PROSITE" id="PS00498"/>
    </source>
</evidence>
<evidence type="ECO:0000313" key="8">
    <source>
        <dbReference type="Proteomes" id="UP000006039"/>
    </source>
</evidence>
<feature type="chain" id="PRO_5015094358" description="Tyrosinase copper-binding domain-containing protein" evidence="3">
    <location>
        <begin position="24"/>
        <end position="387"/>
    </location>
</feature>
<evidence type="ECO:0000256" key="3">
    <source>
        <dbReference type="SAM" id="SignalP"/>
    </source>
</evidence>
<dbReference type="GO" id="GO:0046872">
    <property type="term" value="F:metal ion binding"/>
    <property type="evidence" value="ECO:0007669"/>
    <property type="project" value="UniProtKB-KW"/>
</dbReference>
<dbReference type="GO" id="GO:0016491">
    <property type="term" value="F:oxidoreductase activity"/>
    <property type="evidence" value="ECO:0007669"/>
    <property type="project" value="UniProtKB-KW"/>
</dbReference>